<dbReference type="GO" id="GO:0009690">
    <property type="term" value="P:cytokinin metabolic process"/>
    <property type="evidence" value="ECO:0007669"/>
    <property type="project" value="InterPro"/>
</dbReference>
<evidence type="ECO:0000259" key="8">
    <source>
        <dbReference type="PROSITE" id="PS51387"/>
    </source>
</evidence>
<dbReference type="InterPro" id="IPR036318">
    <property type="entry name" value="FAD-bd_PCMH-like_sf"/>
</dbReference>
<sequence length="573" mass="64383">MKMDGGVLGSNYCKSTMLTAVVFLISSSISIIGQLGPHPRMLPTELLLIINSSELGMKIRTDISSVFDVSTDFGLLTDNDLDMVVVGDDDENEYNRLPPSPPLAVLHPTSPSDIASLVRSSYESARSFSIAPRGHGHSIWGQASAPDGVVVEMRALAQTGTRIRVVDGGDGDEDDVSSCYVDAGGEQLWVDILHEALKYKLAPKSWTDYLHLTVGGTLSNAGISGQAFRHGPQISNVLELDVITGKGVTVTCSPDLNSDLFHGVLGGLGQFGIITRARIPLHHAPQWVRWVRLIYTDFEDFTRDQEYLISLVDSNTRGFDYVEGSLFVGQSPINSWRSSFFSSVDLDRINTLATGDGLYFIEGSMYYDDDRTFDMDKDLELLLRDLRFEPGFIFTNDVSYLGFLERVHGGERNLRSKGLWDVPHPWLNIFVPKSRISDFDMGVFKGILNHHESMGPILIFPLNATKWDERTSAVIPEGDEIFYSVALLRSAINKDWKQLDDENKQVLHFCEQQGIRIKQYLPHYRTRFDWIKHFGSKWKVFLERKTKYDPKRILSPGQKIFNLLTKDGYDAIL</sequence>
<keyword evidence="10" id="KW-1185">Reference proteome</keyword>
<proteinExistence type="inferred from homology"/>
<comment type="catalytic activity">
    <reaction evidence="7">
        <text>N(6)-dimethylallyladenine + A + H2O = 3-methyl-2-butenal + adenine + AH2</text>
        <dbReference type="Rhea" id="RHEA:13625"/>
        <dbReference type="ChEBI" id="CHEBI:13193"/>
        <dbReference type="ChEBI" id="CHEBI:15377"/>
        <dbReference type="ChEBI" id="CHEBI:15825"/>
        <dbReference type="ChEBI" id="CHEBI:16708"/>
        <dbReference type="ChEBI" id="CHEBI:17499"/>
        <dbReference type="ChEBI" id="CHEBI:17660"/>
        <dbReference type="EC" id="1.5.99.12"/>
    </reaction>
</comment>
<evidence type="ECO:0000256" key="2">
    <source>
        <dbReference type="ARBA" id="ARBA00005466"/>
    </source>
</evidence>
<keyword evidence="4" id="KW-0285">Flavoprotein</keyword>
<dbReference type="InterPro" id="IPR016169">
    <property type="entry name" value="FAD-bd_PCMH_sub2"/>
</dbReference>
<evidence type="ECO:0000256" key="4">
    <source>
        <dbReference type="ARBA" id="ARBA00022630"/>
    </source>
</evidence>
<evidence type="ECO:0000256" key="3">
    <source>
        <dbReference type="ARBA" id="ARBA00011928"/>
    </source>
</evidence>
<dbReference type="STRING" id="29655.A0A0K9Q546"/>
<dbReference type="EMBL" id="LFYR01000047">
    <property type="protein sequence ID" value="KMZ76304.1"/>
    <property type="molecule type" value="Genomic_DNA"/>
</dbReference>
<dbReference type="PROSITE" id="PS51387">
    <property type="entry name" value="FAD_PCMH"/>
    <property type="match status" value="1"/>
</dbReference>
<evidence type="ECO:0000256" key="1">
    <source>
        <dbReference type="ARBA" id="ARBA00001974"/>
    </source>
</evidence>
<dbReference type="InterPro" id="IPR006094">
    <property type="entry name" value="Oxid_FAD_bind_N"/>
</dbReference>
<dbReference type="Pfam" id="PF01565">
    <property type="entry name" value="FAD_binding_4"/>
    <property type="match status" value="1"/>
</dbReference>
<dbReference type="InterPro" id="IPR016164">
    <property type="entry name" value="FAD-linked_Oxase-like_C"/>
</dbReference>
<dbReference type="InterPro" id="IPR050432">
    <property type="entry name" value="FAD-linked_Oxidoreductases_BP"/>
</dbReference>
<comment type="caution">
    <text evidence="9">The sequence shown here is derived from an EMBL/GenBank/DDBJ whole genome shotgun (WGS) entry which is preliminary data.</text>
</comment>
<evidence type="ECO:0000313" key="10">
    <source>
        <dbReference type="Proteomes" id="UP000036987"/>
    </source>
</evidence>
<dbReference type="EC" id="1.5.99.12" evidence="3"/>
<dbReference type="Proteomes" id="UP000036987">
    <property type="component" value="Unassembled WGS sequence"/>
</dbReference>
<dbReference type="PANTHER" id="PTHR13878">
    <property type="entry name" value="GULONOLACTONE OXIDASE"/>
    <property type="match status" value="1"/>
</dbReference>
<dbReference type="Gene3D" id="3.40.462.10">
    <property type="entry name" value="FAD-linked oxidases, C-terminal domain"/>
    <property type="match status" value="1"/>
</dbReference>
<evidence type="ECO:0000256" key="7">
    <source>
        <dbReference type="ARBA" id="ARBA00048224"/>
    </source>
</evidence>
<dbReference type="PANTHER" id="PTHR13878:SF127">
    <property type="entry name" value="CYTOKININ DEHYDROGENASE 3"/>
    <property type="match status" value="1"/>
</dbReference>
<comment type="similarity">
    <text evidence="2">Belongs to the oxygen-dependent FAD-linked oxidoreductase family.</text>
</comment>
<dbReference type="SUPFAM" id="SSF55103">
    <property type="entry name" value="FAD-linked oxidases, C-terminal domain"/>
    <property type="match status" value="1"/>
</dbReference>
<dbReference type="AlphaFoldDB" id="A0A0K9Q546"/>
<dbReference type="InterPro" id="IPR006093">
    <property type="entry name" value="Oxy_OxRdtase_FAD_BS"/>
</dbReference>
<keyword evidence="5" id="KW-0274">FAD</keyword>
<dbReference type="GO" id="GO:0071949">
    <property type="term" value="F:FAD binding"/>
    <property type="evidence" value="ECO:0007669"/>
    <property type="project" value="InterPro"/>
</dbReference>
<dbReference type="InterPro" id="IPR015345">
    <property type="entry name" value="Cytokinin_DH_FAD/cytokin-bd"/>
</dbReference>
<evidence type="ECO:0000256" key="6">
    <source>
        <dbReference type="ARBA" id="ARBA00023002"/>
    </source>
</evidence>
<reference evidence="10" key="1">
    <citation type="journal article" date="2016" name="Nature">
        <title>The genome of the seagrass Zostera marina reveals angiosperm adaptation to the sea.</title>
        <authorList>
            <person name="Olsen J.L."/>
            <person name="Rouze P."/>
            <person name="Verhelst B."/>
            <person name="Lin Y.-C."/>
            <person name="Bayer T."/>
            <person name="Collen J."/>
            <person name="Dattolo E."/>
            <person name="De Paoli E."/>
            <person name="Dittami S."/>
            <person name="Maumus F."/>
            <person name="Michel G."/>
            <person name="Kersting A."/>
            <person name="Lauritano C."/>
            <person name="Lohaus R."/>
            <person name="Toepel M."/>
            <person name="Tonon T."/>
            <person name="Vanneste K."/>
            <person name="Amirebrahimi M."/>
            <person name="Brakel J."/>
            <person name="Bostroem C."/>
            <person name="Chovatia M."/>
            <person name="Grimwood J."/>
            <person name="Jenkins J.W."/>
            <person name="Jueterbock A."/>
            <person name="Mraz A."/>
            <person name="Stam W.T."/>
            <person name="Tice H."/>
            <person name="Bornberg-Bauer E."/>
            <person name="Green P.J."/>
            <person name="Pearson G.A."/>
            <person name="Procaccini G."/>
            <person name="Duarte C.M."/>
            <person name="Schmutz J."/>
            <person name="Reusch T.B.H."/>
            <person name="Van de Peer Y."/>
        </authorList>
    </citation>
    <scope>NUCLEOTIDE SEQUENCE [LARGE SCALE GENOMIC DNA]</scope>
    <source>
        <strain evidence="10">cv. Finnish</strain>
    </source>
</reference>
<feature type="domain" description="FAD-binding PCMH-type" evidence="8">
    <location>
        <begin position="97"/>
        <end position="284"/>
    </location>
</feature>
<accession>A0A0K9Q546</accession>
<dbReference type="SUPFAM" id="SSF56176">
    <property type="entry name" value="FAD-binding/transporter-associated domain-like"/>
    <property type="match status" value="1"/>
</dbReference>
<dbReference type="GO" id="GO:0016491">
    <property type="term" value="F:oxidoreductase activity"/>
    <property type="evidence" value="ECO:0000318"/>
    <property type="project" value="GO_Central"/>
</dbReference>
<dbReference type="OMA" id="ILNHHES"/>
<protein>
    <recommendedName>
        <fullName evidence="3">cytokinin dehydrogenase</fullName>
        <ecNumber evidence="3">1.5.99.12</ecNumber>
    </recommendedName>
</protein>
<dbReference type="InterPro" id="IPR016167">
    <property type="entry name" value="FAD-bd_PCMH_sub1"/>
</dbReference>
<dbReference type="Pfam" id="PF09265">
    <property type="entry name" value="Cytokin-bind"/>
    <property type="match status" value="1"/>
</dbReference>
<dbReference type="InterPro" id="IPR016166">
    <property type="entry name" value="FAD-bd_PCMH"/>
</dbReference>
<dbReference type="OrthoDB" id="415825at2759"/>
<evidence type="ECO:0000313" key="9">
    <source>
        <dbReference type="EMBL" id="KMZ76304.1"/>
    </source>
</evidence>
<dbReference type="PROSITE" id="PS00862">
    <property type="entry name" value="OX2_COVAL_FAD"/>
    <property type="match status" value="1"/>
</dbReference>
<name>A0A0K9Q546_ZOSMR</name>
<comment type="cofactor">
    <cofactor evidence="1">
        <name>FAD</name>
        <dbReference type="ChEBI" id="CHEBI:57692"/>
    </cofactor>
</comment>
<organism evidence="9 10">
    <name type="scientific">Zostera marina</name>
    <name type="common">Eelgrass</name>
    <dbReference type="NCBI Taxonomy" id="29655"/>
    <lineage>
        <taxon>Eukaryota</taxon>
        <taxon>Viridiplantae</taxon>
        <taxon>Streptophyta</taxon>
        <taxon>Embryophyta</taxon>
        <taxon>Tracheophyta</taxon>
        <taxon>Spermatophyta</taxon>
        <taxon>Magnoliopsida</taxon>
        <taxon>Liliopsida</taxon>
        <taxon>Zosteraceae</taxon>
        <taxon>Zostera</taxon>
    </lineage>
</organism>
<evidence type="ECO:0000256" key="5">
    <source>
        <dbReference type="ARBA" id="ARBA00022827"/>
    </source>
</evidence>
<dbReference type="GO" id="GO:0019139">
    <property type="term" value="F:cytokinin dehydrogenase activity"/>
    <property type="evidence" value="ECO:0007669"/>
    <property type="project" value="UniProtKB-EC"/>
</dbReference>
<gene>
    <name evidence="9" type="ORF">ZOSMA_103G00090</name>
</gene>
<dbReference type="Gene3D" id="3.30.43.10">
    <property type="entry name" value="Uridine Diphospho-n-acetylenolpyruvylglucosamine Reductase, domain 2"/>
    <property type="match status" value="1"/>
</dbReference>
<dbReference type="Gene3D" id="3.30.465.10">
    <property type="match status" value="1"/>
</dbReference>
<keyword evidence="6" id="KW-0560">Oxidoreductase</keyword>
<dbReference type="InterPro" id="IPR016170">
    <property type="entry name" value="Cytok_DH_C_sf"/>
</dbReference>